<sequence length="361" mass="40252">MPKKNKVPGIKAYVSKGIAYAYDRITGTRLTPPHAMYSEEWFAALNAARAKVKPIQEKPGTWGGLVVLYRESARFQDLAPRTKEDYLKVLDWTKPLHSMPLDKWTRGFVAGLRDKAKLKKGRRFANYVLSVVSVVFEVGLEREFVGLDINPAAKMKKIRKPKTEPRANRPWTPEEWDAVLEAVPAHLKAPILLGGILGYRQGEILAAPLGSYNAKTGMLTRISAKSGKEVKVKAPKAVAEALSALPAHKDKTLFVNTRGKAWTEDGFRSVFFKVIRKLEAEGKVDSGLTFHGLRHTAATKMRQLGFDTRTIADMLGQETEGMASHYSRQADLVPKLQGVVEKLDQETEEKDAKSLEKIENS</sequence>
<feature type="domain" description="Tyr recombinase" evidence="3">
    <location>
        <begin position="166"/>
        <end position="341"/>
    </location>
</feature>
<dbReference type="PANTHER" id="PTHR30349">
    <property type="entry name" value="PHAGE INTEGRASE-RELATED"/>
    <property type="match status" value="1"/>
</dbReference>
<dbReference type="InterPro" id="IPR002104">
    <property type="entry name" value="Integrase_catalytic"/>
</dbReference>
<dbReference type="EMBL" id="JACHWB010000005">
    <property type="protein sequence ID" value="MBB3020706.1"/>
    <property type="molecule type" value="Genomic_DNA"/>
</dbReference>
<dbReference type="GO" id="GO:0015074">
    <property type="term" value="P:DNA integration"/>
    <property type="evidence" value="ECO:0007669"/>
    <property type="project" value="UniProtKB-KW"/>
</dbReference>
<evidence type="ECO:0000256" key="1">
    <source>
        <dbReference type="ARBA" id="ARBA00022908"/>
    </source>
</evidence>
<dbReference type="AlphaFoldDB" id="A0A7W4YY34"/>
<keyword evidence="2" id="KW-0233">DNA recombination</keyword>
<comment type="caution">
    <text evidence="4">The sequence shown here is derived from an EMBL/GenBank/DDBJ whole genome shotgun (WGS) entry which is preliminary data.</text>
</comment>
<dbReference type="InterPro" id="IPR013762">
    <property type="entry name" value="Integrase-like_cat_sf"/>
</dbReference>
<evidence type="ECO:0000313" key="5">
    <source>
        <dbReference type="Proteomes" id="UP000532010"/>
    </source>
</evidence>
<accession>A0A7W4YY34</accession>
<gene>
    <name evidence="4" type="ORF">FHR70_003792</name>
</gene>
<protein>
    <submittedName>
        <fullName evidence="4">Integrase</fullName>
    </submittedName>
</protein>
<evidence type="ECO:0000313" key="4">
    <source>
        <dbReference type="EMBL" id="MBB3020706.1"/>
    </source>
</evidence>
<organism evidence="4 5">
    <name type="scientific">Microvirga lupini</name>
    <dbReference type="NCBI Taxonomy" id="420324"/>
    <lineage>
        <taxon>Bacteria</taxon>
        <taxon>Pseudomonadati</taxon>
        <taxon>Pseudomonadota</taxon>
        <taxon>Alphaproteobacteria</taxon>
        <taxon>Hyphomicrobiales</taxon>
        <taxon>Methylobacteriaceae</taxon>
        <taxon>Microvirga</taxon>
    </lineage>
</organism>
<name>A0A7W4YY34_9HYPH</name>
<keyword evidence="1" id="KW-0229">DNA integration</keyword>
<dbReference type="InterPro" id="IPR011010">
    <property type="entry name" value="DNA_brk_join_enz"/>
</dbReference>
<dbReference type="Gene3D" id="1.10.443.10">
    <property type="entry name" value="Intergrase catalytic core"/>
    <property type="match status" value="1"/>
</dbReference>
<proteinExistence type="predicted"/>
<dbReference type="GO" id="GO:0006310">
    <property type="term" value="P:DNA recombination"/>
    <property type="evidence" value="ECO:0007669"/>
    <property type="project" value="UniProtKB-KW"/>
</dbReference>
<keyword evidence="5" id="KW-1185">Reference proteome</keyword>
<dbReference type="Pfam" id="PF00589">
    <property type="entry name" value="Phage_integrase"/>
    <property type="match status" value="1"/>
</dbReference>
<evidence type="ECO:0000259" key="3">
    <source>
        <dbReference type="PROSITE" id="PS51898"/>
    </source>
</evidence>
<dbReference type="SUPFAM" id="SSF56349">
    <property type="entry name" value="DNA breaking-rejoining enzymes"/>
    <property type="match status" value="1"/>
</dbReference>
<reference evidence="4 5" key="1">
    <citation type="submission" date="2020-08" db="EMBL/GenBank/DDBJ databases">
        <title>The Agave Microbiome: Exploring the role of microbial communities in plant adaptations to desert environments.</title>
        <authorList>
            <person name="Partida-Martinez L.P."/>
        </authorList>
    </citation>
    <scope>NUCLEOTIDE SEQUENCE [LARGE SCALE GENOMIC DNA]</scope>
    <source>
        <strain evidence="4 5">AT3.9</strain>
    </source>
</reference>
<dbReference type="PROSITE" id="PS51898">
    <property type="entry name" value="TYR_RECOMBINASE"/>
    <property type="match status" value="1"/>
</dbReference>
<dbReference type="RefSeq" id="WP_183452942.1">
    <property type="nucleotide sequence ID" value="NZ_JACHWB010000005.1"/>
</dbReference>
<evidence type="ECO:0000256" key="2">
    <source>
        <dbReference type="ARBA" id="ARBA00023172"/>
    </source>
</evidence>
<dbReference type="GO" id="GO:0003677">
    <property type="term" value="F:DNA binding"/>
    <property type="evidence" value="ECO:0007669"/>
    <property type="project" value="InterPro"/>
</dbReference>
<dbReference type="Proteomes" id="UP000532010">
    <property type="component" value="Unassembled WGS sequence"/>
</dbReference>
<dbReference type="InterPro" id="IPR050090">
    <property type="entry name" value="Tyrosine_recombinase_XerCD"/>
</dbReference>